<keyword evidence="2" id="KW-1185">Reference proteome</keyword>
<gene>
    <name evidence="1" type="ORF">GFD22_03445</name>
</gene>
<dbReference type="AlphaFoldDB" id="A0A7K3TG21"/>
<dbReference type="Proteomes" id="UP000469763">
    <property type="component" value="Unassembled WGS sequence"/>
</dbReference>
<organism evidence="1 2">
    <name type="scientific">Bifidobacterium avesanii</name>
    <dbReference type="NCBI Taxonomy" id="1798157"/>
    <lineage>
        <taxon>Bacteria</taxon>
        <taxon>Bacillati</taxon>
        <taxon>Actinomycetota</taxon>
        <taxon>Actinomycetes</taxon>
        <taxon>Bifidobacteriales</taxon>
        <taxon>Bifidobacteriaceae</taxon>
        <taxon>Bifidobacterium</taxon>
    </lineage>
</organism>
<sequence length="124" mass="14054">MSTPIIALKPPTEPLPDLSLTHSPGFVRALDEAQGSLILFESAQSDFALSFTCSMTWFTEGEHETRLSFYMEPDAAYWQFEGPSEPWRLAGQSTMLAVWLRDVTRVIDWVVRAYPNVRIEGETL</sequence>
<accession>A0A7K3TG21</accession>
<reference evidence="1 2" key="1">
    <citation type="submission" date="2019-10" db="EMBL/GenBank/DDBJ databases">
        <title>Bifidobacterium from non-human primates.</title>
        <authorList>
            <person name="Modesto M."/>
        </authorList>
    </citation>
    <scope>NUCLEOTIDE SEQUENCE [LARGE SCALE GENOMIC DNA]</scope>
    <source>
        <strain evidence="1 2">TREC</strain>
    </source>
</reference>
<comment type="caution">
    <text evidence="1">The sequence shown here is derived from an EMBL/GenBank/DDBJ whole genome shotgun (WGS) entry which is preliminary data.</text>
</comment>
<name>A0A7K3TG21_9BIFI</name>
<dbReference type="EMBL" id="WHZY01000004">
    <property type="protein sequence ID" value="NEG78041.1"/>
    <property type="molecule type" value="Genomic_DNA"/>
</dbReference>
<evidence type="ECO:0000313" key="1">
    <source>
        <dbReference type="EMBL" id="NEG78041.1"/>
    </source>
</evidence>
<evidence type="ECO:0000313" key="2">
    <source>
        <dbReference type="Proteomes" id="UP000469763"/>
    </source>
</evidence>
<dbReference type="OrthoDB" id="9973864at2"/>
<dbReference type="RefSeq" id="WP_152349643.1">
    <property type="nucleotide sequence ID" value="NZ_WBSN01000002.1"/>
</dbReference>
<protein>
    <submittedName>
        <fullName evidence="1">Uncharacterized protein</fullName>
    </submittedName>
</protein>
<proteinExistence type="predicted"/>